<name>A0A212LQE0_9HYPH</name>
<evidence type="ECO:0000313" key="1">
    <source>
        <dbReference type="EMBL" id="SCM79660.1"/>
    </source>
</evidence>
<organism evidence="1">
    <name type="scientific">uncultured Pleomorphomonas sp</name>
    <dbReference type="NCBI Taxonomy" id="442121"/>
    <lineage>
        <taxon>Bacteria</taxon>
        <taxon>Pseudomonadati</taxon>
        <taxon>Pseudomonadota</taxon>
        <taxon>Alphaproteobacteria</taxon>
        <taxon>Hyphomicrobiales</taxon>
        <taxon>Pleomorphomonadaceae</taxon>
        <taxon>Pleomorphomonas</taxon>
        <taxon>environmental samples</taxon>
    </lineage>
</organism>
<dbReference type="EMBL" id="FMJD01000013">
    <property type="protein sequence ID" value="SCM79660.1"/>
    <property type="molecule type" value="Genomic_DNA"/>
</dbReference>
<protein>
    <submittedName>
        <fullName evidence="1">Uncharacterized protein</fullName>
    </submittedName>
</protein>
<proteinExistence type="predicted"/>
<dbReference type="AlphaFoldDB" id="A0A212LQE0"/>
<sequence>MAQSIAETYMGARGALPFEDMAQSGAVSGAIAASGDAVTLALAAYNGAVFAWWGTFAGVGLAFEASYEPSLASWVAISALPAAGGAPVTSLSNQSAANAYEVYAPGALAVRVRSTALTSGPVNVRAIPVAMMQDVAPAVAGGAIDFNAVSSSSNKLIGDVAVSPRATSAGLASVARLVSAAASTNAATVKTSAGRLYKARGYNAATSARYLKLYNKASAPTVGTDAPVVTLALAPSREFDLDLLPIGQYFSTGIAYALTTGAADADTGALTAADVVGLAFWYA</sequence>
<dbReference type="RefSeq" id="WP_288198686.1">
    <property type="nucleotide sequence ID" value="NZ_LT608334.1"/>
</dbReference>
<accession>A0A212LQE0</accession>
<reference evidence="1" key="1">
    <citation type="submission" date="2016-08" db="EMBL/GenBank/DDBJ databases">
        <authorList>
            <person name="Seilhamer J.J."/>
        </authorList>
    </citation>
    <scope>NUCLEOTIDE SEQUENCE</scope>
    <source>
        <strain evidence="1">86</strain>
    </source>
</reference>
<gene>
    <name evidence="1" type="ORF">KL86PLE_90574</name>
</gene>